<dbReference type="OrthoDB" id="2224466at2"/>
<reference evidence="1 2" key="1">
    <citation type="submission" date="2017-02" db="EMBL/GenBank/DDBJ databases">
        <authorList>
            <person name="Peterson S.W."/>
        </authorList>
    </citation>
    <scope>NUCLEOTIDE SEQUENCE [LARGE SCALE GENOMIC DNA]</scope>
    <source>
        <strain evidence="1 2">ATCC BAA-1030</strain>
    </source>
</reference>
<proteinExistence type="predicted"/>
<accession>A0A1T4PE57</accession>
<gene>
    <name evidence="1" type="ORF">SAMN02745116_01778</name>
</gene>
<dbReference type="RefSeq" id="WP_078807709.1">
    <property type="nucleotide sequence ID" value="NZ_FUXI01000020.1"/>
</dbReference>
<evidence type="ECO:0000313" key="1">
    <source>
        <dbReference type="EMBL" id="SJZ89782.1"/>
    </source>
</evidence>
<keyword evidence="2" id="KW-1185">Reference proteome</keyword>
<organism evidence="1 2">
    <name type="scientific">Pilibacter termitis</name>
    <dbReference type="NCBI Taxonomy" id="263852"/>
    <lineage>
        <taxon>Bacteria</taxon>
        <taxon>Bacillati</taxon>
        <taxon>Bacillota</taxon>
        <taxon>Bacilli</taxon>
        <taxon>Lactobacillales</taxon>
        <taxon>Enterococcaceae</taxon>
        <taxon>Pilibacter</taxon>
    </lineage>
</organism>
<name>A0A1T4PE57_9ENTE</name>
<dbReference type="Proteomes" id="UP000190328">
    <property type="component" value="Unassembled WGS sequence"/>
</dbReference>
<protein>
    <recommendedName>
        <fullName evidence="3">Phage head-tail adaptor, putative, SPP1 family</fullName>
    </recommendedName>
</protein>
<dbReference type="EMBL" id="FUXI01000020">
    <property type="protein sequence ID" value="SJZ89782.1"/>
    <property type="molecule type" value="Genomic_DNA"/>
</dbReference>
<dbReference type="STRING" id="263852.SAMN02745116_01778"/>
<dbReference type="AlphaFoldDB" id="A0A1T4PE57"/>
<sequence length="116" mass="13424">MVKKYQPQRTHNGKLKTPFVVFYPKEIDTLEVNAILHEVHSGFAEVYNPSMKDLEILNGVNTKQSVTIKFRRNSITFTNKMKVKLLDSRYSEMWNVIDVRFDDEFVTLLLGGGAIE</sequence>
<evidence type="ECO:0008006" key="3">
    <source>
        <dbReference type="Google" id="ProtNLM"/>
    </source>
</evidence>
<evidence type="ECO:0000313" key="2">
    <source>
        <dbReference type="Proteomes" id="UP000190328"/>
    </source>
</evidence>